<dbReference type="InterPro" id="IPR036977">
    <property type="entry name" value="DNA_primase_Znf_CHC2"/>
</dbReference>
<feature type="domain" description="Zinc finger CHC2-type" evidence="1">
    <location>
        <begin position="52"/>
        <end position="103"/>
    </location>
</feature>
<dbReference type="SUPFAM" id="SSF57783">
    <property type="entry name" value="Zinc beta-ribbon"/>
    <property type="match status" value="1"/>
</dbReference>
<dbReference type="Gene3D" id="3.90.580.10">
    <property type="entry name" value="Zinc finger, CHC2-type domain"/>
    <property type="match status" value="1"/>
</dbReference>
<evidence type="ECO:0000259" key="1">
    <source>
        <dbReference type="SMART" id="SM00400"/>
    </source>
</evidence>
<dbReference type="Proteomes" id="UP000321935">
    <property type="component" value="Unassembled WGS sequence"/>
</dbReference>
<dbReference type="GO" id="GO:0003677">
    <property type="term" value="F:DNA binding"/>
    <property type="evidence" value="ECO:0007669"/>
    <property type="project" value="InterPro"/>
</dbReference>
<evidence type="ECO:0000313" key="3">
    <source>
        <dbReference type="Proteomes" id="UP000321935"/>
    </source>
</evidence>
<dbReference type="GO" id="GO:0006260">
    <property type="term" value="P:DNA replication"/>
    <property type="evidence" value="ECO:0007669"/>
    <property type="project" value="InterPro"/>
</dbReference>
<evidence type="ECO:0000313" key="2">
    <source>
        <dbReference type="EMBL" id="TXE14178.1"/>
    </source>
</evidence>
<dbReference type="GO" id="GO:0003899">
    <property type="term" value="F:DNA-directed RNA polymerase activity"/>
    <property type="evidence" value="ECO:0007669"/>
    <property type="project" value="InterPro"/>
</dbReference>
<comment type="caution">
    <text evidence="2">The sequence shown here is derived from an EMBL/GenBank/DDBJ whole genome shotgun (WGS) entry which is preliminary data.</text>
</comment>
<dbReference type="InterPro" id="IPR002694">
    <property type="entry name" value="Znf_CHC2"/>
</dbReference>
<protein>
    <recommendedName>
        <fullName evidence="1">Zinc finger CHC2-type domain-containing protein</fullName>
    </recommendedName>
</protein>
<dbReference type="Pfam" id="PF13155">
    <property type="entry name" value="Toprim_2"/>
    <property type="match status" value="1"/>
</dbReference>
<organism evidence="2 3">
    <name type="scientific">Algoriphagus aquimarinus</name>
    <dbReference type="NCBI Taxonomy" id="237018"/>
    <lineage>
        <taxon>Bacteria</taxon>
        <taxon>Pseudomonadati</taxon>
        <taxon>Bacteroidota</taxon>
        <taxon>Cytophagia</taxon>
        <taxon>Cytophagales</taxon>
        <taxon>Cyclobacteriaceae</taxon>
        <taxon>Algoriphagus</taxon>
    </lineage>
</organism>
<accession>A0A5C7B025</accession>
<sequence>MYLYKNVNIMNYSEVKQAAARIKQEFPVLDYFHSLVRSGFLKFEGIHGKEYFFGFLEQRTGSIAVDDKANVWYDHAAGKGGDVIAAVQEFENKTFFESVESLSGSVPVRKFVPRQKPEIAQKIVVEKVAEISHDALIQYIRGRGIDLQDIAPFGKEVHWRNKGKRYFAVGFPNESGGWVLRSSIFKGNILGGGTSIRILGTVKGIKVFEGWFDFLSYLKLSRATDFKAIILNSTANLSFRLILDVLEECEVVDLYLDNDVTGEKCTINFIRVAQLFRYCLQKGSPTDWDLEALRGSRDKIGILLSNMKIIPSEAMEIWKIQTNVSDQRCHFSGFEDVNAFLVGGVHK</sequence>
<dbReference type="EMBL" id="VORW01000001">
    <property type="protein sequence ID" value="TXE14178.1"/>
    <property type="molecule type" value="Genomic_DNA"/>
</dbReference>
<gene>
    <name evidence="2" type="ORF">ESV85_01065</name>
</gene>
<proteinExistence type="predicted"/>
<name>A0A5C7B025_9BACT</name>
<reference evidence="2 3" key="1">
    <citation type="submission" date="2019-08" db="EMBL/GenBank/DDBJ databases">
        <title>Genomes sequence of Algoriphagus aquimarinus ACAM450.</title>
        <authorList>
            <person name="Bowman J.P."/>
        </authorList>
    </citation>
    <scope>NUCLEOTIDE SEQUENCE [LARGE SCALE GENOMIC DNA]</scope>
    <source>
        <strain evidence="2 3">ACAM 450</strain>
    </source>
</reference>
<dbReference type="OrthoDB" id="8536512at2"/>
<dbReference type="GO" id="GO:0008270">
    <property type="term" value="F:zinc ion binding"/>
    <property type="evidence" value="ECO:0007669"/>
    <property type="project" value="InterPro"/>
</dbReference>
<dbReference type="SMART" id="SM00400">
    <property type="entry name" value="ZnF_CHCC"/>
    <property type="match status" value="1"/>
</dbReference>
<dbReference type="AlphaFoldDB" id="A0A5C7B025"/>